<evidence type="ECO:0000313" key="12">
    <source>
        <dbReference type="Proteomes" id="UP001515480"/>
    </source>
</evidence>
<dbReference type="GO" id="GO:0005634">
    <property type="term" value="C:nucleus"/>
    <property type="evidence" value="ECO:0007669"/>
    <property type="project" value="UniProtKB-SubCell"/>
</dbReference>
<keyword evidence="4" id="KW-0862">Zinc</keyword>
<evidence type="ECO:0000256" key="10">
    <source>
        <dbReference type="RuleBase" id="RU261113"/>
    </source>
</evidence>
<evidence type="ECO:0000256" key="3">
    <source>
        <dbReference type="ARBA" id="ARBA00022771"/>
    </source>
</evidence>
<evidence type="ECO:0000256" key="1">
    <source>
        <dbReference type="ARBA" id="ARBA00004123"/>
    </source>
</evidence>
<keyword evidence="7 10" id="KW-0010">Activator</keyword>
<sequence length="160" mass="17267">MSAADQSILRTIQLAAKMHPLSACCVDICDQLVQDLVREVCSSCTSLERPLSPRTMELLEGARGGVVSAPLRDLLAAEVQASERCAWQMEPLLKGGGDIFGNHAKQVVETLTCTNCGTQIAANRFAPHLERCMLGKGRASARAARDMMRSSAESDNRSSF</sequence>
<protein>
    <recommendedName>
        <fullName evidence="10">SAGA-associated factor 11</fullName>
    </recommendedName>
</protein>
<evidence type="ECO:0000256" key="6">
    <source>
        <dbReference type="ARBA" id="ARBA00023015"/>
    </source>
</evidence>
<dbReference type="PANTHER" id="PTHR47674">
    <property type="entry name" value="SAGA-ASSOCIATED FACTOR 11"/>
    <property type="match status" value="1"/>
</dbReference>
<dbReference type="GO" id="GO:0070461">
    <property type="term" value="C:SAGA-type complex"/>
    <property type="evidence" value="ECO:0007669"/>
    <property type="project" value="UniProtKB-ARBA"/>
</dbReference>
<name>A0AB34JCU2_PRYPA</name>
<dbReference type="Proteomes" id="UP001515480">
    <property type="component" value="Unassembled WGS sequence"/>
</dbReference>
<accession>A0AB34JCU2</accession>
<gene>
    <name evidence="11" type="ORF">AB1Y20_002944</name>
</gene>
<dbReference type="Pfam" id="PF08209">
    <property type="entry name" value="Sgf11"/>
    <property type="match status" value="1"/>
</dbReference>
<dbReference type="GO" id="GO:0008270">
    <property type="term" value="F:zinc ion binding"/>
    <property type="evidence" value="ECO:0007669"/>
    <property type="project" value="UniProtKB-KW"/>
</dbReference>
<dbReference type="GO" id="GO:0006325">
    <property type="term" value="P:chromatin organization"/>
    <property type="evidence" value="ECO:0007669"/>
    <property type="project" value="UniProtKB-KW"/>
</dbReference>
<comment type="similarity">
    <text evidence="10">Belongs to the SGF11 family.</text>
</comment>
<evidence type="ECO:0000256" key="8">
    <source>
        <dbReference type="ARBA" id="ARBA00023163"/>
    </source>
</evidence>
<comment type="caution">
    <text evidence="11">The sequence shown here is derived from an EMBL/GenBank/DDBJ whole genome shotgun (WGS) entry which is preliminary data.</text>
</comment>
<reference evidence="11 12" key="1">
    <citation type="journal article" date="2024" name="Science">
        <title>Giant polyketide synthase enzymes in the biosynthesis of giant marine polyether toxins.</title>
        <authorList>
            <person name="Fallon T.R."/>
            <person name="Shende V.V."/>
            <person name="Wierzbicki I.H."/>
            <person name="Pendleton A.L."/>
            <person name="Watervoot N.F."/>
            <person name="Auber R.P."/>
            <person name="Gonzalez D.J."/>
            <person name="Wisecaver J.H."/>
            <person name="Moore B.S."/>
        </authorList>
    </citation>
    <scope>NUCLEOTIDE SEQUENCE [LARGE SCALE GENOMIC DNA]</scope>
    <source>
        <strain evidence="11 12">12B1</strain>
    </source>
</reference>
<dbReference type="InterPro" id="IPR013246">
    <property type="entry name" value="SAGA_su_Sgf11"/>
</dbReference>
<evidence type="ECO:0000256" key="4">
    <source>
        <dbReference type="ARBA" id="ARBA00022833"/>
    </source>
</evidence>
<keyword evidence="2" id="KW-0479">Metal-binding</keyword>
<keyword evidence="5" id="KW-0156">Chromatin regulator</keyword>
<keyword evidence="6" id="KW-0805">Transcription regulation</keyword>
<dbReference type="AlphaFoldDB" id="A0AB34JCU2"/>
<evidence type="ECO:0000256" key="7">
    <source>
        <dbReference type="ARBA" id="ARBA00023159"/>
    </source>
</evidence>
<keyword evidence="12" id="KW-1185">Reference proteome</keyword>
<organism evidence="11 12">
    <name type="scientific">Prymnesium parvum</name>
    <name type="common">Toxic golden alga</name>
    <dbReference type="NCBI Taxonomy" id="97485"/>
    <lineage>
        <taxon>Eukaryota</taxon>
        <taxon>Haptista</taxon>
        <taxon>Haptophyta</taxon>
        <taxon>Prymnesiophyceae</taxon>
        <taxon>Prymnesiales</taxon>
        <taxon>Prymnesiaceae</taxon>
        <taxon>Prymnesium</taxon>
    </lineage>
</organism>
<keyword evidence="8" id="KW-0804">Transcription</keyword>
<dbReference type="EMBL" id="JBGBPQ010000010">
    <property type="protein sequence ID" value="KAL1518656.1"/>
    <property type="molecule type" value="Genomic_DNA"/>
</dbReference>
<keyword evidence="3" id="KW-0863">Zinc-finger</keyword>
<dbReference type="PANTHER" id="PTHR47674:SF3">
    <property type="entry name" value="SAGA-ASSOCIATED FACTOR 11"/>
    <property type="match status" value="1"/>
</dbReference>
<evidence type="ECO:0000256" key="5">
    <source>
        <dbReference type="ARBA" id="ARBA00022853"/>
    </source>
</evidence>
<dbReference type="Gene3D" id="3.30.160.60">
    <property type="entry name" value="Classic Zinc Finger"/>
    <property type="match status" value="1"/>
</dbReference>
<keyword evidence="9" id="KW-0539">Nucleus</keyword>
<comment type="subcellular location">
    <subcellularLocation>
        <location evidence="1 10">Nucleus</location>
    </subcellularLocation>
</comment>
<evidence type="ECO:0000313" key="11">
    <source>
        <dbReference type="EMBL" id="KAL1518656.1"/>
    </source>
</evidence>
<evidence type="ECO:0000256" key="2">
    <source>
        <dbReference type="ARBA" id="ARBA00022723"/>
    </source>
</evidence>
<proteinExistence type="inferred from homology"/>
<evidence type="ECO:0000256" key="9">
    <source>
        <dbReference type="ARBA" id="ARBA00023242"/>
    </source>
</evidence>